<dbReference type="AlphaFoldDB" id="A0A8K0R098"/>
<dbReference type="InterPro" id="IPR016166">
    <property type="entry name" value="FAD-bd_PCMH"/>
</dbReference>
<accession>A0A8K0R098</accession>
<dbReference type="Proteomes" id="UP000813461">
    <property type="component" value="Unassembled WGS sequence"/>
</dbReference>
<dbReference type="InterPro" id="IPR006094">
    <property type="entry name" value="Oxid_FAD_bind_N"/>
</dbReference>
<evidence type="ECO:0000256" key="2">
    <source>
        <dbReference type="ARBA" id="ARBA00022630"/>
    </source>
</evidence>
<feature type="domain" description="FAD-binding PCMH-type" evidence="6">
    <location>
        <begin position="99"/>
        <end position="270"/>
    </location>
</feature>
<dbReference type="SUPFAM" id="SSF56176">
    <property type="entry name" value="FAD-binding/transporter-associated domain-like"/>
    <property type="match status" value="1"/>
</dbReference>
<feature type="chain" id="PRO_5035466447" description="FAD-binding PCMH-type domain-containing protein" evidence="5">
    <location>
        <begin position="22"/>
        <end position="539"/>
    </location>
</feature>
<feature type="signal peptide" evidence="5">
    <location>
        <begin position="1"/>
        <end position="21"/>
    </location>
</feature>
<protein>
    <recommendedName>
        <fullName evidence="6">FAD-binding PCMH-type domain-containing protein</fullName>
    </recommendedName>
</protein>
<keyword evidence="3" id="KW-0274">FAD</keyword>
<dbReference type="Pfam" id="PF01565">
    <property type="entry name" value="FAD_binding_4"/>
    <property type="match status" value="1"/>
</dbReference>
<dbReference type="PROSITE" id="PS51387">
    <property type="entry name" value="FAD_PCMH"/>
    <property type="match status" value="1"/>
</dbReference>
<evidence type="ECO:0000313" key="8">
    <source>
        <dbReference type="Proteomes" id="UP000813461"/>
    </source>
</evidence>
<dbReference type="Gene3D" id="3.30.465.10">
    <property type="match status" value="1"/>
</dbReference>
<dbReference type="PANTHER" id="PTHR42973">
    <property type="entry name" value="BINDING OXIDOREDUCTASE, PUTATIVE (AFU_ORTHOLOGUE AFUA_1G17690)-RELATED"/>
    <property type="match status" value="1"/>
</dbReference>
<comment type="caution">
    <text evidence="7">The sequence shown here is derived from an EMBL/GenBank/DDBJ whole genome shotgun (WGS) entry which is preliminary data.</text>
</comment>
<evidence type="ECO:0000256" key="3">
    <source>
        <dbReference type="ARBA" id="ARBA00022827"/>
    </source>
</evidence>
<dbReference type="InterPro" id="IPR036318">
    <property type="entry name" value="FAD-bd_PCMH-like_sf"/>
</dbReference>
<keyword evidence="4" id="KW-0560">Oxidoreductase</keyword>
<keyword evidence="8" id="KW-1185">Reference proteome</keyword>
<organism evidence="7 8">
    <name type="scientific">Paraphoma chrysanthemicola</name>
    <dbReference type="NCBI Taxonomy" id="798071"/>
    <lineage>
        <taxon>Eukaryota</taxon>
        <taxon>Fungi</taxon>
        <taxon>Dikarya</taxon>
        <taxon>Ascomycota</taxon>
        <taxon>Pezizomycotina</taxon>
        <taxon>Dothideomycetes</taxon>
        <taxon>Pleosporomycetidae</taxon>
        <taxon>Pleosporales</taxon>
        <taxon>Pleosporineae</taxon>
        <taxon>Phaeosphaeriaceae</taxon>
        <taxon>Paraphoma</taxon>
    </lineage>
</organism>
<keyword evidence="5" id="KW-0732">Signal</keyword>
<dbReference type="OrthoDB" id="2151789at2759"/>
<comment type="similarity">
    <text evidence="1">Belongs to the oxygen-dependent FAD-linked oxidoreductase family.</text>
</comment>
<dbReference type="PANTHER" id="PTHR42973:SF34">
    <property type="entry name" value="FAD BINDING DOMAIN PROTEIN (AFU_ORTHOLOGUE AFUA_3G02770)"/>
    <property type="match status" value="1"/>
</dbReference>
<keyword evidence="2" id="KW-0285">Flavoprotein</keyword>
<dbReference type="InterPro" id="IPR016169">
    <property type="entry name" value="FAD-bd_PCMH_sub2"/>
</dbReference>
<dbReference type="InterPro" id="IPR050416">
    <property type="entry name" value="FAD-linked_Oxidoreductase"/>
</dbReference>
<evidence type="ECO:0000256" key="5">
    <source>
        <dbReference type="SAM" id="SignalP"/>
    </source>
</evidence>
<gene>
    <name evidence="7" type="ORF">FB567DRAFT_117295</name>
</gene>
<dbReference type="GO" id="GO:0016491">
    <property type="term" value="F:oxidoreductase activity"/>
    <property type="evidence" value="ECO:0007669"/>
    <property type="project" value="UniProtKB-KW"/>
</dbReference>
<sequence length="539" mass="57515">MSTSTFLKMKFVAFATLIVCATPQTFEPVDFNITEALLDNGVNISAIPELSDLTTRSLLSGCVTACNSLQLIFGDDQLDAQSESTYSAFVNDYWSAQQREIIPQCVFKPEKPLDVSTAVLVSRLTKCPFAAKSGGHSAVPGGSNIAGGITISFEKLNKIALSSDKKTVSFQPGHTWFDIYSALEKDNVAVIGGRVASVGVGGLTLGGGISYFSSVYGLACDNVESYELVTASGVIITVSQNSFPDLYWALRGGGNNFGIVTQFNVAAIPRAPTMWGGMRTYLSTEFPALIEAYYNLGMNAKKDGKAHQILSFGWGGIEVAQVELEYADPIANASILAEYNGITGAIADQTAVRSLAELTSLLDGPASGAGLRQAFWTWSVKLDKELATITKDIFFEELPAVVDAADILPAVSLQVLTDPILEKTTTRGGNALGLNPQDGPLMNVLVALKWSNSADDDRINEFAAKVKERSIAAAVAKGKSSPYLYMNYASPWQDVVAGYGSANQARLKVISKKYDPTGVFETLQPGYFKLSGAPKATLA</sequence>
<evidence type="ECO:0000313" key="7">
    <source>
        <dbReference type="EMBL" id="KAH7080993.1"/>
    </source>
</evidence>
<evidence type="ECO:0000256" key="4">
    <source>
        <dbReference type="ARBA" id="ARBA00023002"/>
    </source>
</evidence>
<proteinExistence type="inferred from homology"/>
<reference evidence="7" key="1">
    <citation type="journal article" date="2021" name="Nat. Commun.">
        <title>Genetic determinants of endophytism in the Arabidopsis root mycobiome.</title>
        <authorList>
            <person name="Mesny F."/>
            <person name="Miyauchi S."/>
            <person name="Thiergart T."/>
            <person name="Pickel B."/>
            <person name="Atanasova L."/>
            <person name="Karlsson M."/>
            <person name="Huettel B."/>
            <person name="Barry K.W."/>
            <person name="Haridas S."/>
            <person name="Chen C."/>
            <person name="Bauer D."/>
            <person name="Andreopoulos W."/>
            <person name="Pangilinan J."/>
            <person name="LaButti K."/>
            <person name="Riley R."/>
            <person name="Lipzen A."/>
            <person name="Clum A."/>
            <person name="Drula E."/>
            <person name="Henrissat B."/>
            <person name="Kohler A."/>
            <person name="Grigoriev I.V."/>
            <person name="Martin F.M."/>
            <person name="Hacquard S."/>
        </authorList>
    </citation>
    <scope>NUCLEOTIDE SEQUENCE</scope>
    <source>
        <strain evidence="7">MPI-SDFR-AT-0120</strain>
    </source>
</reference>
<dbReference type="EMBL" id="JAGMVJ010000015">
    <property type="protein sequence ID" value="KAH7080993.1"/>
    <property type="molecule type" value="Genomic_DNA"/>
</dbReference>
<evidence type="ECO:0000259" key="6">
    <source>
        <dbReference type="PROSITE" id="PS51387"/>
    </source>
</evidence>
<name>A0A8K0R098_9PLEO</name>
<evidence type="ECO:0000256" key="1">
    <source>
        <dbReference type="ARBA" id="ARBA00005466"/>
    </source>
</evidence>
<dbReference type="GO" id="GO:0071949">
    <property type="term" value="F:FAD binding"/>
    <property type="evidence" value="ECO:0007669"/>
    <property type="project" value="InterPro"/>
</dbReference>